<evidence type="ECO:0000313" key="3">
    <source>
        <dbReference type="EMBL" id="KAF9475154.1"/>
    </source>
</evidence>
<protein>
    <recommendedName>
        <fullName evidence="2">AB hydrolase-1 domain-containing protein</fullName>
    </recommendedName>
</protein>
<evidence type="ECO:0000256" key="1">
    <source>
        <dbReference type="SAM" id="MobiDB-lite"/>
    </source>
</evidence>
<evidence type="ECO:0000313" key="4">
    <source>
        <dbReference type="Proteomes" id="UP000807469"/>
    </source>
</evidence>
<dbReference type="EMBL" id="MU155345">
    <property type="protein sequence ID" value="KAF9475154.1"/>
    <property type="molecule type" value="Genomic_DNA"/>
</dbReference>
<dbReference type="InterPro" id="IPR029058">
    <property type="entry name" value="AB_hydrolase_fold"/>
</dbReference>
<keyword evidence="4" id="KW-1185">Reference proteome</keyword>
<dbReference type="AlphaFoldDB" id="A0A9P5YV45"/>
<comment type="caution">
    <text evidence="3">The sequence shown here is derived from an EMBL/GenBank/DDBJ whole genome shotgun (WGS) entry which is preliminary data.</text>
</comment>
<dbReference type="InterPro" id="IPR000073">
    <property type="entry name" value="AB_hydrolase_1"/>
</dbReference>
<sequence length="362" mass="40660">MKATTYTCDPRPAYKFQVTAVRYTPEYPAADGVTLVLAHGNATHKETYSAMLSFLFDLTDSTRQHPPLIREAWSIECPNHGESAELNEQDIAAHYPQGGWNGWEYPQAMLAFMKSRPDGIDFSERKLVAVGHSSGGSAIVLLQDLYPNLFSSYILLDPAICKAEDAPERYNMERIITQYTWTRQDTWRNRKEARKALEKQEGSRYWHPKVMDAYLEKGLRIHPAAKLPDPFTFNGVTLACCKGYESAMTRTVELYPRAFDILQSFYSSDTQVHLIIATLDKFGVKQLDDALVAPNPISGRGADSIQRLPRGGHMFVQTEPELAALALQNAVSSIVGIKVTNTMDKNRDTHRNAPQAPLRAHL</sequence>
<evidence type="ECO:0000259" key="2">
    <source>
        <dbReference type="Pfam" id="PF12697"/>
    </source>
</evidence>
<dbReference type="Pfam" id="PF12697">
    <property type="entry name" value="Abhydrolase_6"/>
    <property type="match status" value="1"/>
</dbReference>
<feature type="domain" description="AB hydrolase-1" evidence="2">
    <location>
        <begin position="35"/>
        <end position="321"/>
    </location>
</feature>
<gene>
    <name evidence="3" type="ORF">BDN70DRAFT_884048</name>
</gene>
<dbReference type="Gene3D" id="3.40.50.1820">
    <property type="entry name" value="alpha/beta hydrolase"/>
    <property type="match status" value="1"/>
</dbReference>
<dbReference type="SUPFAM" id="SSF53474">
    <property type="entry name" value="alpha/beta-Hydrolases"/>
    <property type="match status" value="1"/>
</dbReference>
<dbReference type="OrthoDB" id="94039at2759"/>
<accession>A0A9P5YV45</accession>
<organism evidence="3 4">
    <name type="scientific">Pholiota conissans</name>
    <dbReference type="NCBI Taxonomy" id="109636"/>
    <lineage>
        <taxon>Eukaryota</taxon>
        <taxon>Fungi</taxon>
        <taxon>Dikarya</taxon>
        <taxon>Basidiomycota</taxon>
        <taxon>Agaricomycotina</taxon>
        <taxon>Agaricomycetes</taxon>
        <taxon>Agaricomycetidae</taxon>
        <taxon>Agaricales</taxon>
        <taxon>Agaricineae</taxon>
        <taxon>Strophariaceae</taxon>
        <taxon>Pholiota</taxon>
    </lineage>
</organism>
<name>A0A9P5YV45_9AGAR</name>
<dbReference type="Proteomes" id="UP000807469">
    <property type="component" value="Unassembled WGS sequence"/>
</dbReference>
<feature type="region of interest" description="Disordered" evidence="1">
    <location>
        <begin position="343"/>
        <end position="362"/>
    </location>
</feature>
<reference evidence="3" key="1">
    <citation type="submission" date="2020-11" db="EMBL/GenBank/DDBJ databases">
        <authorList>
            <consortium name="DOE Joint Genome Institute"/>
            <person name="Ahrendt S."/>
            <person name="Riley R."/>
            <person name="Andreopoulos W."/>
            <person name="Labutti K."/>
            <person name="Pangilinan J."/>
            <person name="Ruiz-Duenas F.J."/>
            <person name="Barrasa J.M."/>
            <person name="Sanchez-Garcia M."/>
            <person name="Camarero S."/>
            <person name="Miyauchi S."/>
            <person name="Serrano A."/>
            <person name="Linde D."/>
            <person name="Babiker R."/>
            <person name="Drula E."/>
            <person name="Ayuso-Fernandez I."/>
            <person name="Pacheco R."/>
            <person name="Padilla G."/>
            <person name="Ferreira P."/>
            <person name="Barriuso J."/>
            <person name="Kellner H."/>
            <person name="Castanera R."/>
            <person name="Alfaro M."/>
            <person name="Ramirez L."/>
            <person name="Pisabarro A.G."/>
            <person name="Kuo A."/>
            <person name="Tritt A."/>
            <person name="Lipzen A."/>
            <person name="He G."/>
            <person name="Yan M."/>
            <person name="Ng V."/>
            <person name="Cullen D."/>
            <person name="Martin F."/>
            <person name="Rosso M.-N."/>
            <person name="Henrissat B."/>
            <person name="Hibbett D."/>
            <person name="Martinez A.T."/>
            <person name="Grigoriev I.V."/>
        </authorList>
    </citation>
    <scope>NUCLEOTIDE SEQUENCE</scope>
    <source>
        <strain evidence="3">CIRM-BRFM 674</strain>
    </source>
</reference>
<proteinExistence type="predicted"/>